<dbReference type="InterPro" id="IPR036098">
    <property type="entry name" value="Thymidylate_synthase_ThyX_sf"/>
</dbReference>
<evidence type="ECO:0000313" key="2">
    <source>
        <dbReference type="EMBL" id="RGZ12258.1"/>
    </source>
</evidence>
<dbReference type="GO" id="GO:0050660">
    <property type="term" value="F:flavin adenine dinucleotide binding"/>
    <property type="evidence" value="ECO:0007669"/>
    <property type="project" value="UniProtKB-UniRule"/>
</dbReference>
<dbReference type="Gene3D" id="3.30.1360.170">
    <property type="match status" value="1"/>
</dbReference>
<dbReference type="PROSITE" id="PS51331">
    <property type="entry name" value="THYX"/>
    <property type="match status" value="1"/>
</dbReference>
<dbReference type="GO" id="GO:0006231">
    <property type="term" value="P:dTMP biosynthetic process"/>
    <property type="evidence" value="ECO:0007669"/>
    <property type="project" value="UniProtKB-UniRule"/>
</dbReference>
<keyword evidence="2" id="KW-0808">Transferase</keyword>
<dbReference type="EC" id="2.1.1.148" evidence="1"/>
<dbReference type="EMBL" id="QSDV01000085">
    <property type="protein sequence ID" value="RGZ12258.1"/>
    <property type="molecule type" value="Genomic_DNA"/>
</dbReference>
<dbReference type="SUPFAM" id="SSF69796">
    <property type="entry name" value="Thymidylate synthase-complementing protein Thy1"/>
    <property type="match status" value="1"/>
</dbReference>
<comment type="caution">
    <text evidence="2">The sequence shown here is derived from an EMBL/GenBank/DDBJ whole genome shotgun (WGS) entry which is preliminary data.</text>
</comment>
<gene>
    <name evidence="2" type="primary">thyX</name>
    <name evidence="2" type="ORF">DXA03_16250</name>
</gene>
<dbReference type="AlphaFoldDB" id="A0A413LZH5"/>
<dbReference type="GO" id="GO:0004799">
    <property type="term" value="F:thymidylate synthase activity"/>
    <property type="evidence" value="ECO:0007669"/>
    <property type="project" value="TreeGrafter"/>
</dbReference>
<accession>A0A413LZH5</accession>
<dbReference type="GO" id="GO:0032259">
    <property type="term" value="P:methylation"/>
    <property type="evidence" value="ECO:0007669"/>
    <property type="project" value="UniProtKB-KW"/>
</dbReference>
<protein>
    <recommendedName>
        <fullName evidence="1">FAD-dependent thymidylate synthase</fullName>
        <ecNumber evidence="1">2.1.1.148</ecNumber>
    </recommendedName>
</protein>
<dbReference type="PANTHER" id="PTHR34934">
    <property type="entry name" value="FLAVIN-DEPENDENT THYMIDYLATE SYNTHASE"/>
    <property type="match status" value="1"/>
</dbReference>
<name>A0A413LZH5_9FIRM</name>
<dbReference type="GO" id="GO:0070402">
    <property type="term" value="F:NADPH binding"/>
    <property type="evidence" value="ECO:0007669"/>
    <property type="project" value="TreeGrafter"/>
</dbReference>
<reference evidence="2 3" key="1">
    <citation type="submission" date="2018-08" db="EMBL/GenBank/DDBJ databases">
        <title>A genome reference for cultivated species of the human gut microbiota.</title>
        <authorList>
            <person name="Zou Y."/>
            <person name="Xue W."/>
            <person name="Luo G."/>
        </authorList>
    </citation>
    <scope>NUCLEOTIDE SEQUENCE [LARGE SCALE GENOMIC DNA]</scope>
    <source>
        <strain evidence="2 3">AM54-25XD</strain>
    </source>
</reference>
<proteinExistence type="predicted"/>
<evidence type="ECO:0000313" key="3">
    <source>
        <dbReference type="Proteomes" id="UP000285209"/>
    </source>
</evidence>
<dbReference type="Pfam" id="PF02511">
    <property type="entry name" value="Thy1"/>
    <property type="match status" value="1"/>
</dbReference>
<organism evidence="2 3">
    <name type="scientific">Agathobacter rectalis</name>
    <dbReference type="NCBI Taxonomy" id="39491"/>
    <lineage>
        <taxon>Bacteria</taxon>
        <taxon>Bacillati</taxon>
        <taxon>Bacillota</taxon>
        <taxon>Clostridia</taxon>
        <taxon>Lachnospirales</taxon>
        <taxon>Lachnospiraceae</taxon>
        <taxon>Agathobacter</taxon>
    </lineage>
</organism>
<keyword evidence="2" id="KW-0489">Methyltransferase</keyword>
<dbReference type="GO" id="GO:0050797">
    <property type="term" value="F:thymidylate synthase (FAD) activity"/>
    <property type="evidence" value="ECO:0007669"/>
    <property type="project" value="UniProtKB-UniRule"/>
</dbReference>
<sequence>MRVIEPNFEIMDKIKGEDILRKIELCGRVCYKSENSITSESARKFVKNIIKSGHESVLEHEKITVRIICDRGVTHEIVRHRIASYSQESTRYCNYSKDKFDGELTFIKPCFWDEDDENYRLWKEAMKQVEQTYMKLILCGASAQEARSVLPNSLKTEIVVTMNLREWRHFFRLRTSDKAHPQMREIAKPILNEFSRLIPVVFDDIE</sequence>
<dbReference type="CDD" id="cd20175">
    <property type="entry name" value="ThyX"/>
    <property type="match status" value="1"/>
</dbReference>
<dbReference type="RefSeq" id="WP_119214272.1">
    <property type="nucleotide sequence ID" value="NZ_JANGBN010000028.1"/>
</dbReference>
<dbReference type="PANTHER" id="PTHR34934:SF1">
    <property type="entry name" value="FLAVIN-DEPENDENT THYMIDYLATE SYNTHASE"/>
    <property type="match status" value="1"/>
</dbReference>
<dbReference type="NCBIfam" id="TIGR02170">
    <property type="entry name" value="thyX"/>
    <property type="match status" value="1"/>
</dbReference>
<evidence type="ECO:0000256" key="1">
    <source>
        <dbReference type="NCBIfam" id="TIGR02170"/>
    </source>
</evidence>
<dbReference type="Proteomes" id="UP000285209">
    <property type="component" value="Unassembled WGS sequence"/>
</dbReference>
<dbReference type="InterPro" id="IPR003669">
    <property type="entry name" value="Thymidylate_synthase_ThyX"/>
</dbReference>